<evidence type="ECO:0000256" key="4">
    <source>
        <dbReference type="ARBA" id="ARBA00022701"/>
    </source>
</evidence>
<dbReference type="Gene3D" id="1.20.58.1120">
    <property type="match status" value="1"/>
</dbReference>
<evidence type="ECO:0000256" key="1">
    <source>
        <dbReference type="ARBA" id="ARBA00004430"/>
    </source>
</evidence>
<evidence type="ECO:0000256" key="8">
    <source>
        <dbReference type="ARBA" id="ARBA00023017"/>
    </source>
</evidence>
<dbReference type="FunFam" id="3.40.50.300:FF:000153">
    <property type="entry name" value="Dynein axonemal heavy chain 1"/>
    <property type="match status" value="1"/>
</dbReference>
<dbReference type="Gene3D" id="3.20.180.20">
    <property type="entry name" value="Dynein heavy chain, N-terminal domain 2"/>
    <property type="match status" value="1"/>
</dbReference>
<comment type="function">
    <text evidence="14">Force generating protein of eukaryotic cilia and flagella. Produces force towards the minus ends of microtubules. Dynein has ATPase activity; the force-producing power stroke is thought to occur on release of ADP. Required for assembly of the I1 inner arm complex and its targeting to the appropriate axoneme location. Also required for phototaxis.</text>
</comment>
<dbReference type="Gene3D" id="6.10.140.1060">
    <property type="match status" value="1"/>
</dbReference>
<dbReference type="FunFam" id="1.10.287.2620:FF:000002">
    <property type="entry name" value="Dynein heavy chain 2, axonemal"/>
    <property type="match status" value="1"/>
</dbReference>
<dbReference type="InterPro" id="IPR004273">
    <property type="entry name" value="Dynein_heavy_D6_P-loop"/>
</dbReference>
<dbReference type="Gene3D" id="1.10.8.1220">
    <property type="match status" value="1"/>
</dbReference>
<dbReference type="PANTHER" id="PTHR22878:SF63">
    <property type="entry name" value="DYNEIN AXONEMAL HEAVY CHAIN 10"/>
    <property type="match status" value="1"/>
</dbReference>
<dbReference type="Gene3D" id="1.10.8.720">
    <property type="entry name" value="Region D6 of dynein motor"/>
    <property type="match status" value="1"/>
</dbReference>
<keyword evidence="10" id="KW-0969">Cilium</keyword>
<evidence type="ECO:0000256" key="16">
    <source>
        <dbReference type="ARBA" id="ARBA00077719"/>
    </source>
</evidence>
<reference evidence="19 20" key="1">
    <citation type="submission" date="2019-08" db="EMBL/GenBank/DDBJ databases">
        <authorList>
            <person name="Alioto T."/>
            <person name="Alioto T."/>
            <person name="Gomez Garrido J."/>
        </authorList>
    </citation>
    <scope>NUCLEOTIDE SEQUENCE [LARGE SCALE GENOMIC DNA]</scope>
</reference>
<dbReference type="GO" id="GO:0036159">
    <property type="term" value="P:inner dynein arm assembly"/>
    <property type="evidence" value="ECO:0007669"/>
    <property type="project" value="UniProtKB-ARBA"/>
</dbReference>
<dbReference type="InterPro" id="IPR041466">
    <property type="entry name" value="Dynein_AAA5_ext"/>
</dbReference>
<dbReference type="FunFam" id="1.10.8.1220:FF:000001">
    <property type="entry name" value="Dynein axonemal heavy chain 5"/>
    <property type="match status" value="1"/>
</dbReference>
<dbReference type="Gene3D" id="1.20.920.30">
    <property type="match status" value="1"/>
</dbReference>
<gene>
    <name evidence="19" type="ORF">CINCED_3A025063</name>
</gene>
<dbReference type="GO" id="GO:0097729">
    <property type="term" value="C:9+2 motile cilium"/>
    <property type="evidence" value="ECO:0007669"/>
    <property type="project" value="UniProtKB-ARBA"/>
</dbReference>
<dbReference type="Pfam" id="PF03028">
    <property type="entry name" value="Dynein_heavy"/>
    <property type="match status" value="1"/>
</dbReference>
<evidence type="ECO:0000256" key="10">
    <source>
        <dbReference type="ARBA" id="ARBA00023069"/>
    </source>
</evidence>
<dbReference type="FunFam" id="1.20.920.20:FF:000001">
    <property type="entry name" value="dynein heavy chain 2, axonemal"/>
    <property type="match status" value="1"/>
</dbReference>
<dbReference type="InterPro" id="IPR043157">
    <property type="entry name" value="Dynein_AAA1S"/>
</dbReference>
<evidence type="ECO:0000256" key="14">
    <source>
        <dbReference type="ARBA" id="ARBA00054075"/>
    </source>
</evidence>
<dbReference type="Gene3D" id="3.40.50.300">
    <property type="entry name" value="P-loop containing nucleotide triphosphate hydrolases"/>
    <property type="match status" value="5"/>
</dbReference>
<evidence type="ECO:0000256" key="5">
    <source>
        <dbReference type="ARBA" id="ARBA00022737"/>
    </source>
</evidence>
<feature type="domain" description="AAA+ ATPase" evidence="18">
    <location>
        <begin position="944"/>
        <end position="1074"/>
    </location>
</feature>
<comment type="similarity">
    <text evidence="2">Belongs to the dynein heavy chain family.</text>
</comment>
<dbReference type="GO" id="GO:0005524">
    <property type="term" value="F:ATP binding"/>
    <property type="evidence" value="ECO:0007669"/>
    <property type="project" value="UniProtKB-KW"/>
</dbReference>
<keyword evidence="7" id="KW-0067">ATP-binding</keyword>
<dbReference type="Proteomes" id="UP000325440">
    <property type="component" value="Unassembled WGS sequence"/>
</dbReference>
<dbReference type="SUPFAM" id="SSF52540">
    <property type="entry name" value="P-loop containing nucleoside triphosphate hydrolases"/>
    <property type="match status" value="4"/>
</dbReference>
<keyword evidence="8" id="KW-0243">Dynein</keyword>
<comment type="subunit">
    <text evidence="15">The I1 inner arm complex (also known as the f dynein complex) is a two-headed isoform composed of two heavy chains (1-alpha and 1-beta), three intermediate chains and three light chains. I1 occupies a specific position proximal to the first radial spoke and repeats every 96 nm along the length of the axoneme.</text>
</comment>
<dbReference type="FunFam" id="1.20.58.1120:FF:000008">
    <property type="entry name" value="Dynein heavy chain 10, axonemal"/>
    <property type="match status" value="1"/>
</dbReference>
<dbReference type="Gene3D" id="1.20.1270.280">
    <property type="match status" value="1"/>
</dbReference>
<keyword evidence="11" id="KW-0505">Motor protein</keyword>
<dbReference type="GO" id="GO:0060294">
    <property type="term" value="P:cilium movement involved in cell motility"/>
    <property type="evidence" value="ECO:0007669"/>
    <property type="project" value="UniProtKB-ARBA"/>
</dbReference>
<dbReference type="Gene3D" id="1.10.8.710">
    <property type="match status" value="1"/>
</dbReference>
<dbReference type="FunFam" id="3.40.50.300:FF:002141">
    <property type="entry name" value="Dynein heavy chain"/>
    <property type="match status" value="1"/>
</dbReference>
<evidence type="ECO:0000256" key="15">
    <source>
        <dbReference type="ARBA" id="ARBA00063032"/>
    </source>
</evidence>
<keyword evidence="4" id="KW-0493">Microtubule</keyword>
<dbReference type="InterPro" id="IPR035699">
    <property type="entry name" value="AAA_6"/>
</dbReference>
<evidence type="ECO:0000256" key="12">
    <source>
        <dbReference type="ARBA" id="ARBA00023212"/>
    </source>
</evidence>
<keyword evidence="6" id="KW-0547">Nucleotide-binding</keyword>
<dbReference type="EMBL" id="CABPRJ010001448">
    <property type="protein sequence ID" value="VVC37504.1"/>
    <property type="molecule type" value="Genomic_DNA"/>
</dbReference>
<dbReference type="GO" id="GO:0008569">
    <property type="term" value="F:minus-end-directed microtubule motor activity"/>
    <property type="evidence" value="ECO:0007669"/>
    <property type="project" value="InterPro"/>
</dbReference>
<keyword evidence="13" id="KW-0966">Cell projection</keyword>
<evidence type="ECO:0000313" key="19">
    <source>
        <dbReference type="EMBL" id="VVC37504.1"/>
    </source>
</evidence>
<dbReference type="Pfam" id="PF18198">
    <property type="entry name" value="AAA_lid_11"/>
    <property type="match status" value="1"/>
</dbReference>
<dbReference type="InterPro" id="IPR041658">
    <property type="entry name" value="AAA_lid_11"/>
</dbReference>
<dbReference type="InterPro" id="IPR003593">
    <property type="entry name" value="AAA+_ATPase"/>
</dbReference>
<dbReference type="GO" id="GO:0051959">
    <property type="term" value="F:dynein light intermediate chain binding"/>
    <property type="evidence" value="ECO:0007669"/>
    <property type="project" value="InterPro"/>
</dbReference>
<proteinExistence type="inferred from homology"/>
<dbReference type="GO" id="GO:0036156">
    <property type="term" value="C:inner dynein arm"/>
    <property type="evidence" value="ECO:0007669"/>
    <property type="project" value="UniProtKB-ARBA"/>
</dbReference>
<keyword evidence="12" id="KW-0206">Cytoskeleton</keyword>
<dbReference type="Pfam" id="PF12780">
    <property type="entry name" value="AAA_8"/>
    <property type="match status" value="1"/>
</dbReference>
<dbReference type="InterPro" id="IPR042228">
    <property type="entry name" value="Dynein_linker_3"/>
</dbReference>
<dbReference type="PANTHER" id="PTHR22878">
    <property type="entry name" value="DYNEIN HEAVY CHAIN 6, AXONEMAL-LIKE-RELATED"/>
    <property type="match status" value="1"/>
</dbReference>
<dbReference type="InterPro" id="IPR026983">
    <property type="entry name" value="DHC"/>
</dbReference>
<evidence type="ECO:0000256" key="7">
    <source>
        <dbReference type="ARBA" id="ARBA00022840"/>
    </source>
</evidence>
<dbReference type="FunFam" id="1.10.8.710:FF:000002">
    <property type="entry name" value="dynein heavy chain 17, axonemal"/>
    <property type="match status" value="1"/>
</dbReference>
<keyword evidence="3" id="KW-0963">Cytoplasm</keyword>
<keyword evidence="9 17" id="KW-0175">Coiled coil</keyword>
<dbReference type="FunFam" id="1.20.920.30:FF:000002">
    <property type="entry name" value="Dynein axonemal heavy chain 3"/>
    <property type="match status" value="1"/>
</dbReference>
<sequence>MNEPAFKSSLRIMKYSSRDEDVAPYMLQTELFIKTFYDEGPGTVDDFEIGLQKLAECDKKFEEIMSKKSVMEYLSLVYGMPQKIFTDLDNAYEEFDNIRLVFDLYLRQKIERENWSKTLWSELNPQLLSEGMDNFLKQFKQLPKESRSLSIALILKEDMRIFKNAIPLFIELKNDAMKETHWEKLMEQTGQYFDINPEVLTLENIFSMDLGKYKDICMEIVANSVKEMSIELTIKDIEKNWENMLINIVEYIKNDKIRGLIMGDLTEIFQLLEDNGMTLQSLAGSPFVGEFLHIVQKWYKDLELISNILTVWDLVQLKWMYLEEIFLDSKFRSQLPNESMQFDALNNIFTSVIKNIAKNPRIMNLCSKPELLDELNQLLEEFETCQKLLNKYLDTKRNSFPRFYFLSDSELLSVLGNTHNPEGIQEHIVKMFDNVGSLSFITNLRRNTLINAMISCEKETMGFKTNVLVEGPVEYWMLSVLTEMWNSNRYLIKKSIFEYGNTKKSRCEWMLDFQGQMCLAANGVWWTAEVEYVFMEFEKGNNYAMKNYLEQSNKQLDELIIQVRGELSSNDRKKFNTVLIVDVHARDVIENFVRDGIVKNQEFDWESQLRYYWKKDSDFGNLIVDQCSGTFSYGYDYMGLNGRLVITPLTDRIYLTITQALSMQLGCAPAGPAGTGKTETVKDLAKALGILCMVTNCGEGMDYQAFGIILDGLCQCGAWGCFDEFNRIDVSVLSVISTQLGTIRNALLEKTETFMFRGRDSKLDNKVGIFITMNPGYAGRTELPGTVKIFFRPVICVLPDLELICLIMLFSEGFLNAKVLAKKMAVLYKLAREQLSKQSHYDFGLRALKSVLVIAGELKRSAPDIDENVVLMRALRDMNLPKFVYDDVPLFLGLITDLFPGLQCPRVTYPEFSKAVDNEIQKKSYVPIENQMDKVTQLYETMMTRHSTMVVGPTGGGKTVVINTLIGAQCSLGLPTSVQTLNPKACPVIELYGFFDLVTRDWTDGLLSNIFREVNKPIPENRPERKYILFDGDVDALWIENMNSVMDDNKLLTLANGERIRLLLHCALLFEVSDLRYASPATVSRAGMVYVDPKNLGYTPYWDKFVLKTYTDRDVLNLLFDKYVPAILDRIFEGTVGFEKFTPLKLIVSQTKLNMVTQLCYMLDAILKYKANDLVEDDSWGTPASDNKSSKRSAQITDEMEAIFISSLYCSLGAAIEGSSRLVFDEFVKKISGLMKFDDTPLKKATVGFIPNTEESWYEYFLDIEQKTWIPWNTLVANYEHNPNTKFNEILVPTVDSTRVTWLLDLMTTVKRPVILIGETGTSKTATMQNFLRTLDPDKFIQANFNFSSRTTSLDVQTSLESNVSKRNKNNYGPPIGKKLVCFIDDMNMPQVDTYGTQQPIALLKLFLELGGMYDRSKELSWKSYVDIYFYAAMGKSGGGRNVVDPRFVSMFSVYCMVFPSDYTINHIFHSILSGHTYNFNDDVKATVPDILKMTLKLYKIIIVELPPTPSKFHYIFNLRDISKIISGMLFTNPSIFDSVLSFVRVWRNEFTRVICDRFNSEQDEKLITSRLEETLDIFFPNEKHEVLVNPLLFGDFKNALDENGKQQLYEDYETYEIVQGIFENILTEYNEGKQQIDMVLFNMALEHLTRIHRVLKMDTGHIMLIGVGGSGKSLMTKLAGFTAGCEIFSIILSKGYNEVLFKEDLKTLFLMIGVENKKIVFFLTQSQISEESFLETINNILMVGMVPALFTEEEKDGIINEVRNNSIKDGFGNTRDSCWSYFLRTCINNLHVVLSMSPGDELRTRCRNFPGLVNKTYINWLFSWPEQALYAVAQSFINKASLSIKEDQKEITINHIVYTHQSMHYYTNDFLVKLKRKNYLTPTHYLDFINLYINLINEKSINTKKQCERLLVGLKKIEEATAQLIVLNEHLEIQKVVVAEKTLACEIILVEIAEASKEANVKKEIVVEKSFEANEAGKIIAIEKEEAQEILNQALPTLFEAKEALNNLNKSDITEIRSFATPPEPVQVVTECVALLLGYKEIDWKVCKQMMSDPRFLKTLSNLDVEAITQKQQSQVKAKLKTSKKIASMGDISKAGFGLLSFVNAVLEYCLVFKEVKPKKEKVKALEQEFEIVTNQLEKLNKELNQIMTTLSKLNEKYENAMAERLIIQEEKDLMERRLIAADKLINGLSSENVRWKIDLANLEEYMHQIFGNCLMSSSFLAYTAPFSYEFRVDMVFNNWYLKIIDSGLPISVPYKIEIELSDEVTISKWNAEGLPSDDLSVQNGILTTKSSRFPLCIDPQQQALNWIKKREESNNFKILSFSDSDYLKHVENAIIYGMPVLFQDIEYIDPIIENVLEKNIKNVSGRKFVILGDKEVDYDPKFRLYLTTNIANPSFNPTIYTKATVINCLITQNGLEDQLLGMVVKNERPDLEEQREFLVMETSSNKNLLKNLENSLLRELANSTGNILDNSELVETLEETKSKASEVMLKLNLAAKTSVELDVLRNKFRPAATRGAILFFVLADMSTIDAMYQNSLSSYEQVFAMSLKKAMTDMILIKRLKNIVNTFTENLYKYGCTGIFERHKLLFSFQITLKLEMSINNVSKSEVDFFIKGNLTFDTNAEYINPIDWLSPQNWKDIVKLTKDFPEVFSDLDKHVIDNTTDWQKWYDLEMPESSDPPFTIPDTFNPFHKLMLLRCFRVDRTYQAITNYIALVMGDMYITTPIIDFDSIYTQTKPTIPGLFILSPGSDPTVDLMKLGIRCGISSNMFKFLSLGQGQEQVALKLLNSAMTNGHWIMFQNCHLLISFLYDLEKVLDRTNQIHPDFRLWIATEATPSFPVAIIQRSLKVVTEAPNGLKLNIKNTYVKLKQETLDECSHPAYKSLIYVLSFFHAVVQERRKYDKIGWNISYDFGETDFTVCVQILTNYLTKTKAEGVEAKIPWDTLRYLIGKVMYGGRVIDSYDQRIVNTFMEEYFGEFMVDEFQKFYFYHDETVSYILPDDGEKEDYLNIIEELPLNNGPGVLGLHSNAEVGYFTKAAKDIWYNLVKLQPQTAEDILQKVPSLFVISNVKQFYEKNFTPSTVVLLQELERFNLLIDKISFTLTMLQKALLGEIGMDAILEDVSLSLYNGQIPQVWMKLAPQTCKSLGGFIDHFVARTKQYEQWSGIEEPQVMWLAGLHVPESYLTAIVQIACRKNGWSLDNSTLYTSVTQYKNENDIKMDNQETGCFISGIYIEGARWDLENQCLATSKSKILIEDLPIISILPIESNKLKLLNTIRTPVYTTSLRRNAMGIGLVFEADLKTNVHNSFWILQGVCLILNCD</sequence>
<evidence type="ECO:0000313" key="20">
    <source>
        <dbReference type="Proteomes" id="UP000325440"/>
    </source>
</evidence>
<evidence type="ECO:0000259" key="18">
    <source>
        <dbReference type="SMART" id="SM00382"/>
    </source>
</evidence>
<evidence type="ECO:0000256" key="9">
    <source>
        <dbReference type="ARBA" id="ARBA00023054"/>
    </source>
</evidence>
<keyword evidence="5" id="KW-0677">Repeat</keyword>
<dbReference type="SMART" id="SM00382">
    <property type="entry name" value="AAA"/>
    <property type="match status" value="3"/>
</dbReference>
<dbReference type="InterPro" id="IPR041228">
    <property type="entry name" value="Dynein_C"/>
</dbReference>
<comment type="subcellular location">
    <subcellularLocation>
        <location evidence="1">Cytoplasm</location>
        <location evidence="1">Cytoskeleton</location>
        <location evidence="1">Cilium axoneme</location>
    </subcellularLocation>
</comment>
<dbReference type="Pfam" id="PF17857">
    <property type="entry name" value="AAA_lid_1"/>
    <property type="match status" value="1"/>
</dbReference>
<protein>
    <recommendedName>
        <fullName evidence="16">Dynein-1, subspecies f</fullName>
    </recommendedName>
</protein>
<dbReference type="FunFam" id="1.10.8.720:FF:000005">
    <property type="entry name" value="Dynein axonemal heavy chain 10"/>
    <property type="match status" value="1"/>
</dbReference>
<evidence type="ECO:0000256" key="11">
    <source>
        <dbReference type="ARBA" id="ARBA00023175"/>
    </source>
</evidence>
<evidence type="ECO:0000256" key="3">
    <source>
        <dbReference type="ARBA" id="ARBA00022490"/>
    </source>
</evidence>
<dbReference type="FunFam" id="3.10.490.20:FF:000006">
    <property type="entry name" value="Dynein axonemal heavy chain 10"/>
    <property type="match status" value="1"/>
</dbReference>
<dbReference type="Pfam" id="PF08393">
    <property type="entry name" value="DHC_N2"/>
    <property type="match status" value="1"/>
</dbReference>
<dbReference type="InterPro" id="IPR027417">
    <property type="entry name" value="P-loop_NTPase"/>
</dbReference>
<dbReference type="InterPro" id="IPR042219">
    <property type="entry name" value="AAA_lid_11_sf"/>
</dbReference>
<dbReference type="Pfam" id="PF12775">
    <property type="entry name" value="AAA_7"/>
    <property type="match status" value="1"/>
</dbReference>
<evidence type="ECO:0000256" key="17">
    <source>
        <dbReference type="SAM" id="Coils"/>
    </source>
</evidence>
<dbReference type="GO" id="GO:0045505">
    <property type="term" value="F:dynein intermediate chain binding"/>
    <property type="evidence" value="ECO:0007669"/>
    <property type="project" value="InterPro"/>
</dbReference>
<dbReference type="Pfam" id="PF18199">
    <property type="entry name" value="Dynein_C"/>
    <property type="match status" value="1"/>
</dbReference>
<dbReference type="Gene3D" id="1.10.287.2620">
    <property type="match status" value="1"/>
</dbReference>
<dbReference type="Gene3D" id="1.10.472.130">
    <property type="match status" value="1"/>
</dbReference>
<dbReference type="GO" id="GO:0005874">
    <property type="term" value="C:microtubule"/>
    <property type="evidence" value="ECO:0007669"/>
    <property type="project" value="UniProtKB-KW"/>
</dbReference>
<dbReference type="GO" id="GO:0008017">
    <property type="term" value="F:microtubule binding"/>
    <property type="evidence" value="ECO:0007669"/>
    <property type="project" value="UniProtKB-ARBA"/>
</dbReference>
<keyword evidence="20" id="KW-1185">Reference proteome</keyword>
<dbReference type="InterPro" id="IPR013602">
    <property type="entry name" value="Dynein_heavy_linker"/>
</dbReference>
<dbReference type="InterPro" id="IPR043160">
    <property type="entry name" value="Dynein_C_barrel"/>
</dbReference>
<evidence type="ECO:0000256" key="2">
    <source>
        <dbReference type="ARBA" id="ARBA00008887"/>
    </source>
</evidence>
<dbReference type="Pfam" id="PF12781">
    <property type="entry name" value="AAA_9"/>
    <property type="match status" value="1"/>
</dbReference>
<dbReference type="Gene3D" id="1.20.140.100">
    <property type="entry name" value="Dynein heavy chain, N-terminal domain 2"/>
    <property type="match status" value="1"/>
</dbReference>
<dbReference type="Gene3D" id="3.10.490.20">
    <property type="match status" value="1"/>
</dbReference>
<dbReference type="FunFam" id="3.20.180.20:FF:000001">
    <property type="entry name" value="Dynein axonemal heavy chain 5"/>
    <property type="match status" value="1"/>
</dbReference>
<dbReference type="FunFam" id="1.20.140.100:FF:000001">
    <property type="entry name" value="dynein heavy chain 17, axonemal"/>
    <property type="match status" value="1"/>
</dbReference>
<feature type="domain" description="AAA+ ATPase" evidence="18">
    <location>
        <begin position="663"/>
        <end position="801"/>
    </location>
</feature>
<dbReference type="Pfam" id="PF12774">
    <property type="entry name" value="AAA_6"/>
    <property type="match status" value="1"/>
</dbReference>
<dbReference type="Pfam" id="PF12777">
    <property type="entry name" value="MT"/>
    <property type="match status" value="1"/>
</dbReference>
<feature type="coiled-coil region" evidence="17">
    <location>
        <begin position="2124"/>
        <end position="2179"/>
    </location>
</feature>
<dbReference type="InterPro" id="IPR041589">
    <property type="entry name" value="DNAH3_AAA_lid_1"/>
</dbReference>
<name>A0A5E4N7E5_9HEMI</name>
<dbReference type="InterPro" id="IPR024317">
    <property type="entry name" value="Dynein_heavy_chain_D4_dom"/>
</dbReference>
<feature type="domain" description="AAA+ ATPase" evidence="18">
    <location>
        <begin position="1310"/>
        <end position="1508"/>
    </location>
</feature>
<dbReference type="InterPro" id="IPR024743">
    <property type="entry name" value="Dynein_HC_stalk"/>
</dbReference>
<dbReference type="Gene3D" id="1.20.920.20">
    <property type="match status" value="1"/>
</dbReference>
<dbReference type="InterPro" id="IPR042222">
    <property type="entry name" value="Dynein_2_N"/>
</dbReference>
<organism evidence="19 20">
    <name type="scientific">Cinara cedri</name>
    <dbReference type="NCBI Taxonomy" id="506608"/>
    <lineage>
        <taxon>Eukaryota</taxon>
        <taxon>Metazoa</taxon>
        <taxon>Ecdysozoa</taxon>
        <taxon>Arthropoda</taxon>
        <taxon>Hexapoda</taxon>
        <taxon>Insecta</taxon>
        <taxon>Pterygota</taxon>
        <taxon>Neoptera</taxon>
        <taxon>Paraneoptera</taxon>
        <taxon>Hemiptera</taxon>
        <taxon>Sternorrhyncha</taxon>
        <taxon>Aphidomorpha</taxon>
        <taxon>Aphidoidea</taxon>
        <taxon>Aphididae</taxon>
        <taxon>Lachninae</taxon>
        <taxon>Cinara</taxon>
    </lineage>
</organism>
<evidence type="ECO:0000256" key="6">
    <source>
        <dbReference type="ARBA" id="ARBA00022741"/>
    </source>
</evidence>
<accession>A0A5E4N7E5</accession>
<evidence type="ECO:0000256" key="13">
    <source>
        <dbReference type="ARBA" id="ARBA00023273"/>
    </source>
</evidence>
<dbReference type="InterPro" id="IPR035706">
    <property type="entry name" value="AAA_9"/>
</dbReference>
<dbReference type="FunFam" id="3.40.50.300:FF:000063">
    <property type="entry name" value="dynein heavy chain 6, axonemal"/>
    <property type="match status" value="1"/>
</dbReference>
<dbReference type="Pfam" id="PF17852">
    <property type="entry name" value="Dynein_AAA_lid"/>
    <property type="match status" value="1"/>
</dbReference>
<dbReference type="FunFam" id="3.40.50.300:FF:000049">
    <property type="entry name" value="Dynein, axonemal, heavy chain 5"/>
    <property type="match status" value="1"/>
</dbReference>
<dbReference type="OrthoDB" id="64868at2759"/>